<proteinExistence type="inferred from homology"/>
<dbReference type="PANTHER" id="PTHR23382">
    <property type="entry name" value="MALATE DEHYDROGENASE"/>
    <property type="match status" value="1"/>
</dbReference>
<dbReference type="SUPFAM" id="SSF51735">
    <property type="entry name" value="NAD(P)-binding Rossmann-fold domains"/>
    <property type="match status" value="1"/>
</dbReference>
<dbReference type="InterPro" id="IPR022383">
    <property type="entry name" value="Lactate/malate_DH_C"/>
</dbReference>
<evidence type="ECO:0000256" key="1">
    <source>
        <dbReference type="ARBA" id="ARBA00009613"/>
    </source>
</evidence>
<dbReference type="InterPro" id="IPR036291">
    <property type="entry name" value="NAD(P)-bd_dom_sf"/>
</dbReference>
<evidence type="ECO:0000313" key="4">
    <source>
        <dbReference type="WBParaSite" id="MCOS_0000835901-mRNA-1"/>
    </source>
</evidence>
<dbReference type="WBParaSite" id="MCOS_0000835901-mRNA-1">
    <property type="protein sequence ID" value="MCOS_0000835901-mRNA-1"/>
    <property type="gene ID" value="MCOS_0000835901"/>
</dbReference>
<accession>A0A0R3UL30</accession>
<comment type="similarity">
    <text evidence="1">Belongs to the LDH/MDH superfamily. MDH type 2 family.</text>
</comment>
<dbReference type="Gene3D" id="3.90.110.10">
    <property type="entry name" value="Lactate dehydrogenase/glycoside hydrolase, family 4, C-terminal"/>
    <property type="match status" value="1"/>
</dbReference>
<evidence type="ECO:0000259" key="3">
    <source>
        <dbReference type="Pfam" id="PF02866"/>
    </source>
</evidence>
<dbReference type="Pfam" id="PF02866">
    <property type="entry name" value="Ldh_1_C"/>
    <property type="match status" value="1"/>
</dbReference>
<dbReference type="SUPFAM" id="SSF56327">
    <property type="entry name" value="LDH C-terminal domain-like"/>
    <property type="match status" value="1"/>
</dbReference>
<dbReference type="InterPro" id="IPR015955">
    <property type="entry name" value="Lactate_DH/Glyco_Ohase_4_C"/>
</dbReference>
<dbReference type="GO" id="GO:0016616">
    <property type="term" value="F:oxidoreductase activity, acting on the CH-OH group of donors, NAD or NADP as acceptor"/>
    <property type="evidence" value="ECO:0007669"/>
    <property type="project" value="InterPro"/>
</dbReference>
<reference evidence="4" key="1">
    <citation type="submission" date="2017-02" db="UniProtKB">
        <authorList>
            <consortium name="WormBaseParasite"/>
        </authorList>
    </citation>
    <scope>IDENTIFICATION</scope>
</reference>
<dbReference type="GO" id="GO:0006108">
    <property type="term" value="P:malate metabolic process"/>
    <property type="evidence" value="ECO:0007669"/>
    <property type="project" value="InterPro"/>
</dbReference>
<dbReference type="AlphaFoldDB" id="A0A0R3UL30"/>
<keyword evidence="2" id="KW-0560">Oxidoreductase</keyword>
<sequence>LISSATRPEAYDLASLIGRGLMFGRKQPIVIRMLDLPHKTPKLKALVNELMDSAELPLEDIVAITDPDIAFRDIDVAIMLDTVEFGESLSETERQKQCLKIYKGHAEFLEKHGKQTIKIAKKLEVPVETVKNVVVWGKAGPFAYIDMMHSNIQMENGKTTSAVELMKNDHWIKHTFIPHLREKCSENMPADAVAILKAKAIVEHVHDLWLGTCEDWTSMVVYSNGEYGVAKDIFFGYPVTIPQPRGNPEIITHLPFADWAVLEFERSAQELVCEKERLVKLCEGTGSE</sequence>
<dbReference type="GO" id="GO:0016615">
    <property type="term" value="F:malate dehydrogenase activity"/>
    <property type="evidence" value="ECO:0007669"/>
    <property type="project" value="InterPro"/>
</dbReference>
<protein>
    <submittedName>
        <fullName evidence="4">Ldh_1_C domain-containing protein</fullName>
    </submittedName>
</protein>
<dbReference type="InterPro" id="IPR010945">
    <property type="entry name" value="Malate_DH_type2"/>
</dbReference>
<organism evidence="4">
    <name type="scientific">Mesocestoides corti</name>
    <name type="common">Flatworm</name>
    <dbReference type="NCBI Taxonomy" id="53468"/>
    <lineage>
        <taxon>Eukaryota</taxon>
        <taxon>Metazoa</taxon>
        <taxon>Spiralia</taxon>
        <taxon>Lophotrochozoa</taxon>
        <taxon>Platyhelminthes</taxon>
        <taxon>Cestoda</taxon>
        <taxon>Eucestoda</taxon>
        <taxon>Cyclophyllidea</taxon>
        <taxon>Mesocestoididae</taxon>
        <taxon>Mesocestoides</taxon>
    </lineage>
</organism>
<evidence type="ECO:0000256" key="2">
    <source>
        <dbReference type="ARBA" id="ARBA00023002"/>
    </source>
</evidence>
<name>A0A0R3UL30_MESCO</name>
<feature type="domain" description="Lactate/malate dehydrogenase C-terminal" evidence="3">
    <location>
        <begin position="118"/>
        <end position="278"/>
    </location>
</feature>